<evidence type="ECO:0000256" key="6">
    <source>
        <dbReference type="NCBIfam" id="TIGR00922"/>
    </source>
</evidence>
<dbReference type="CDD" id="cd09891">
    <property type="entry name" value="NGN_Bact_1"/>
    <property type="match status" value="1"/>
</dbReference>
<dbReference type="GO" id="GO:0006353">
    <property type="term" value="P:DNA-templated transcription termination"/>
    <property type="evidence" value="ECO:0007669"/>
    <property type="project" value="UniProtKB-UniRule"/>
</dbReference>
<dbReference type="SUPFAM" id="SSF82679">
    <property type="entry name" value="N-utilization substance G protein NusG, N-terminal domain"/>
    <property type="match status" value="1"/>
</dbReference>
<dbReference type="GO" id="GO:0031564">
    <property type="term" value="P:transcription antitermination"/>
    <property type="evidence" value="ECO:0007669"/>
    <property type="project" value="UniProtKB-UniRule"/>
</dbReference>
<dbReference type="InterPro" id="IPR047050">
    <property type="entry name" value="NGN"/>
</dbReference>
<sequence>MTEDPTVEQKIKEIFADEPAPEPAPAPEAAVPTAEGEKPRDPRAKWFVIHTYSGYENKVRTNLERRMQSMRSQGGEKILEVLVPTEKEKEIKGGKRREVDRKIYPGYVLVDMIMDDDSWYVVRNTPGVTGFVGSGARPVPLEDQEVKRLLKQLRDETPKYRITFQKGSQVRITSGPFMDFTGVVDEVMVEKEKVRVLVSIFGRATPVELNSPGCVQVVRLGRLCRLRSRGWRRRSLLLSGCRFPRARPRRRRPSVPRWGSMA</sequence>
<feature type="domain" description="KOW" evidence="10">
    <location>
        <begin position="163"/>
        <end position="190"/>
    </location>
</feature>
<evidence type="ECO:0000259" key="9">
    <source>
        <dbReference type="SMART" id="SM00738"/>
    </source>
</evidence>
<accession>A0A537LAX2</accession>
<dbReference type="PROSITE" id="PS01014">
    <property type="entry name" value="NUSG"/>
    <property type="match status" value="1"/>
</dbReference>
<dbReference type="CDD" id="cd06091">
    <property type="entry name" value="KOW_NusG"/>
    <property type="match status" value="1"/>
</dbReference>
<dbReference type="Gene3D" id="2.30.30.30">
    <property type="match status" value="1"/>
</dbReference>
<dbReference type="HAMAP" id="MF_00948">
    <property type="entry name" value="NusG"/>
    <property type="match status" value="1"/>
</dbReference>
<evidence type="ECO:0000256" key="7">
    <source>
        <dbReference type="RuleBase" id="RU000538"/>
    </source>
</evidence>
<evidence type="ECO:0000256" key="4">
    <source>
        <dbReference type="ARBA" id="ARBA00023163"/>
    </source>
</evidence>
<dbReference type="InterPro" id="IPR014722">
    <property type="entry name" value="Rib_uL2_dom2"/>
</dbReference>
<evidence type="ECO:0000256" key="5">
    <source>
        <dbReference type="HAMAP-Rule" id="MF_00948"/>
    </source>
</evidence>
<feature type="domain" description="NusG-like N-terminal" evidence="9">
    <location>
        <begin position="43"/>
        <end position="153"/>
    </location>
</feature>
<dbReference type="Pfam" id="PF02357">
    <property type="entry name" value="NusG"/>
    <property type="match status" value="1"/>
</dbReference>
<dbReference type="PRINTS" id="PR00338">
    <property type="entry name" value="NUSGTNSCPFCT"/>
</dbReference>
<dbReference type="PANTHER" id="PTHR30265">
    <property type="entry name" value="RHO-INTERACTING TRANSCRIPTION TERMINATION FACTOR NUSG"/>
    <property type="match status" value="1"/>
</dbReference>
<organism evidence="11 12">
    <name type="scientific">Candidatus Segetimicrobium genomatis</name>
    <dbReference type="NCBI Taxonomy" id="2569760"/>
    <lineage>
        <taxon>Bacteria</taxon>
        <taxon>Bacillati</taxon>
        <taxon>Candidatus Sysuimicrobiota</taxon>
        <taxon>Candidatus Sysuimicrobiia</taxon>
        <taxon>Candidatus Sysuimicrobiales</taxon>
        <taxon>Candidatus Segetimicrobiaceae</taxon>
        <taxon>Candidatus Segetimicrobium</taxon>
    </lineage>
</organism>
<dbReference type="EMBL" id="VBAL01000030">
    <property type="protein sequence ID" value="TMJ05172.1"/>
    <property type="molecule type" value="Genomic_DNA"/>
</dbReference>
<dbReference type="FunFam" id="2.30.30.30:FF:000002">
    <property type="entry name" value="Transcription termination/antitermination factor NusG"/>
    <property type="match status" value="1"/>
</dbReference>
<dbReference type="GO" id="GO:0005829">
    <property type="term" value="C:cytosol"/>
    <property type="evidence" value="ECO:0007669"/>
    <property type="project" value="UniProtKB-ARBA"/>
</dbReference>
<evidence type="ECO:0000256" key="2">
    <source>
        <dbReference type="ARBA" id="ARBA00022814"/>
    </source>
</evidence>
<dbReference type="InterPro" id="IPR008991">
    <property type="entry name" value="Translation_prot_SH3-like_sf"/>
</dbReference>
<evidence type="ECO:0000313" key="12">
    <source>
        <dbReference type="Proteomes" id="UP000319353"/>
    </source>
</evidence>
<keyword evidence="4 5" id="KW-0804">Transcription</keyword>
<dbReference type="SUPFAM" id="SSF50104">
    <property type="entry name" value="Translation proteins SH3-like domain"/>
    <property type="match status" value="1"/>
</dbReference>
<dbReference type="GO" id="GO:0032784">
    <property type="term" value="P:regulation of DNA-templated transcription elongation"/>
    <property type="evidence" value="ECO:0007669"/>
    <property type="project" value="InterPro"/>
</dbReference>
<dbReference type="InterPro" id="IPR015869">
    <property type="entry name" value="Transcrpt_antiterm_NusG_bac_CS"/>
</dbReference>
<keyword evidence="3 5" id="KW-0805">Transcription regulation</keyword>
<comment type="function">
    <text evidence="5 7">Participates in transcription elongation, termination and antitermination.</text>
</comment>
<dbReference type="FunFam" id="3.30.70.940:FF:000002">
    <property type="entry name" value="Transcription termination/antitermination protein NusG"/>
    <property type="match status" value="1"/>
</dbReference>
<dbReference type="GO" id="GO:0006354">
    <property type="term" value="P:DNA-templated transcription elongation"/>
    <property type="evidence" value="ECO:0007669"/>
    <property type="project" value="UniProtKB-UniRule"/>
</dbReference>
<keyword evidence="2 5" id="KW-0889">Transcription antitermination</keyword>
<dbReference type="NCBIfam" id="TIGR00922">
    <property type="entry name" value="nusG"/>
    <property type="match status" value="1"/>
</dbReference>
<dbReference type="Proteomes" id="UP000319353">
    <property type="component" value="Unassembled WGS sequence"/>
</dbReference>
<dbReference type="InterPro" id="IPR036735">
    <property type="entry name" value="NGN_dom_sf"/>
</dbReference>
<dbReference type="SMART" id="SM00738">
    <property type="entry name" value="NGN"/>
    <property type="match status" value="1"/>
</dbReference>
<evidence type="ECO:0000256" key="8">
    <source>
        <dbReference type="SAM" id="MobiDB-lite"/>
    </source>
</evidence>
<evidence type="ECO:0000256" key="1">
    <source>
        <dbReference type="ARBA" id="ARBA00022472"/>
    </source>
</evidence>
<reference evidence="11 12" key="1">
    <citation type="journal article" date="2019" name="Nat. Microbiol.">
        <title>Mediterranean grassland soil C-N compound turnover is dependent on rainfall and depth, and is mediated by genomically divergent microorganisms.</title>
        <authorList>
            <person name="Diamond S."/>
            <person name="Andeer P.F."/>
            <person name="Li Z."/>
            <person name="Crits-Christoph A."/>
            <person name="Burstein D."/>
            <person name="Anantharaman K."/>
            <person name="Lane K.R."/>
            <person name="Thomas B.C."/>
            <person name="Pan C."/>
            <person name="Northen T.R."/>
            <person name="Banfield J.F."/>
        </authorList>
    </citation>
    <scope>NUCLEOTIDE SEQUENCE [LARGE SCALE GENOMIC DNA]</scope>
    <source>
        <strain evidence="11">NP_4</strain>
    </source>
</reference>
<dbReference type="SMART" id="SM00739">
    <property type="entry name" value="KOW"/>
    <property type="match status" value="1"/>
</dbReference>
<comment type="caution">
    <text evidence="11">The sequence shown here is derived from an EMBL/GenBank/DDBJ whole genome shotgun (WGS) entry which is preliminary data.</text>
</comment>
<dbReference type="Gene3D" id="3.30.70.940">
    <property type="entry name" value="NusG, N-terminal domain"/>
    <property type="match status" value="1"/>
</dbReference>
<dbReference type="InterPro" id="IPR001062">
    <property type="entry name" value="Transcrpt_antiterm_NusG"/>
</dbReference>
<evidence type="ECO:0000259" key="10">
    <source>
        <dbReference type="SMART" id="SM00739"/>
    </source>
</evidence>
<dbReference type="PANTHER" id="PTHR30265:SF2">
    <property type="entry name" value="TRANSCRIPTION TERMINATION_ANTITERMINATION PROTEIN NUSG"/>
    <property type="match status" value="1"/>
</dbReference>
<dbReference type="InterPro" id="IPR043425">
    <property type="entry name" value="NusG-like"/>
</dbReference>
<comment type="similarity">
    <text evidence="5 7">Belongs to the NusG family.</text>
</comment>
<keyword evidence="1 5" id="KW-0806">Transcription termination</keyword>
<evidence type="ECO:0000313" key="11">
    <source>
        <dbReference type="EMBL" id="TMJ05172.1"/>
    </source>
</evidence>
<dbReference type="InterPro" id="IPR006645">
    <property type="entry name" value="NGN-like_dom"/>
</dbReference>
<feature type="region of interest" description="Disordered" evidence="8">
    <location>
        <begin position="1"/>
        <end position="42"/>
    </location>
</feature>
<gene>
    <name evidence="5 11" type="primary">nusG</name>
    <name evidence="11" type="ORF">E6H01_03420</name>
</gene>
<name>A0A537LAX2_9BACT</name>
<dbReference type="Pfam" id="PF00467">
    <property type="entry name" value="KOW"/>
    <property type="match status" value="1"/>
</dbReference>
<protein>
    <recommendedName>
        <fullName evidence="5 6">Transcription termination/antitermination protein NusG</fullName>
    </recommendedName>
</protein>
<evidence type="ECO:0000256" key="3">
    <source>
        <dbReference type="ARBA" id="ARBA00023015"/>
    </source>
</evidence>
<dbReference type="InterPro" id="IPR005824">
    <property type="entry name" value="KOW"/>
</dbReference>
<dbReference type="AlphaFoldDB" id="A0A537LAX2"/>
<proteinExistence type="inferred from homology"/>